<evidence type="ECO:0000313" key="3">
    <source>
        <dbReference type="Proteomes" id="UP000246740"/>
    </source>
</evidence>
<evidence type="ECO:0000256" key="1">
    <source>
        <dbReference type="SAM" id="MobiDB-lite"/>
    </source>
</evidence>
<dbReference type="InParanoid" id="A0A317XNT0"/>
<proteinExistence type="predicted"/>
<feature type="region of interest" description="Disordered" evidence="1">
    <location>
        <begin position="1"/>
        <end position="21"/>
    </location>
</feature>
<keyword evidence="3" id="KW-1185">Reference proteome</keyword>
<name>A0A317XNT0_9BASI</name>
<dbReference type="Proteomes" id="UP000246740">
    <property type="component" value="Unassembled WGS sequence"/>
</dbReference>
<evidence type="ECO:0000313" key="2">
    <source>
        <dbReference type="EMBL" id="PWZ00004.1"/>
    </source>
</evidence>
<sequence>MFASLWHHSLSQSPLGPPRDRIKPNLSACQQPLAHQRRPTHAVSPRRCQLWRGQSYSGVDRQHMFCVRDMVPTRAIARLARPIFRRVTSHFDRAISGISSWRLRNESDAPTHMQLVRLISCTPAASSMRTPNACSTPLSPSGLPLFRRSFFAADTCMYLQSTARIRSLPIQCSLHTAVSFNLASTSFVPQVLSSLPLVEFLHPRSGTSPPMPLIGHTFCFATNCRAVVLRHLPRHNSTFAACVMPGG</sequence>
<dbReference type="AlphaFoldDB" id="A0A317XNT0"/>
<dbReference type="EMBL" id="KZ819193">
    <property type="protein sequence ID" value="PWZ00004.1"/>
    <property type="molecule type" value="Genomic_DNA"/>
</dbReference>
<gene>
    <name evidence="2" type="ORF">BCV70DRAFT_103916</name>
</gene>
<accession>A0A317XNT0</accession>
<organism evidence="2 3">
    <name type="scientific">Testicularia cyperi</name>
    <dbReference type="NCBI Taxonomy" id="1882483"/>
    <lineage>
        <taxon>Eukaryota</taxon>
        <taxon>Fungi</taxon>
        <taxon>Dikarya</taxon>
        <taxon>Basidiomycota</taxon>
        <taxon>Ustilaginomycotina</taxon>
        <taxon>Ustilaginomycetes</taxon>
        <taxon>Ustilaginales</taxon>
        <taxon>Anthracoideaceae</taxon>
        <taxon>Testicularia</taxon>
    </lineage>
</organism>
<protein>
    <submittedName>
        <fullName evidence="2">Uncharacterized protein</fullName>
    </submittedName>
</protein>
<reference evidence="2 3" key="1">
    <citation type="journal article" date="2018" name="Mol. Biol. Evol.">
        <title>Broad Genomic Sampling Reveals a Smut Pathogenic Ancestry of the Fungal Clade Ustilaginomycotina.</title>
        <authorList>
            <person name="Kijpornyongpan T."/>
            <person name="Mondo S.J."/>
            <person name="Barry K."/>
            <person name="Sandor L."/>
            <person name="Lee J."/>
            <person name="Lipzen A."/>
            <person name="Pangilinan J."/>
            <person name="LaButti K."/>
            <person name="Hainaut M."/>
            <person name="Henrissat B."/>
            <person name="Grigoriev I.V."/>
            <person name="Spatafora J.W."/>
            <person name="Aime M.C."/>
        </authorList>
    </citation>
    <scope>NUCLEOTIDE SEQUENCE [LARGE SCALE GENOMIC DNA]</scope>
    <source>
        <strain evidence="2 3">MCA 3645</strain>
    </source>
</reference>